<evidence type="ECO:0000313" key="11">
    <source>
        <dbReference type="Proteomes" id="UP000030678"/>
    </source>
</evidence>
<evidence type="ECO:0000259" key="8">
    <source>
        <dbReference type="Pfam" id="PF12697"/>
    </source>
</evidence>
<evidence type="ECO:0000256" key="2">
    <source>
        <dbReference type="ARBA" id="ARBA00004240"/>
    </source>
</evidence>
<dbReference type="SUPFAM" id="SSF52540">
    <property type="entry name" value="P-loop containing nucleoside triphosphate hydrolases"/>
    <property type="match status" value="1"/>
</dbReference>
<evidence type="ECO:0000256" key="6">
    <source>
        <dbReference type="ARBA" id="ARBA00023128"/>
    </source>
</evidence>
<evidence type="ECO:0000256" key="3">
    <source>
        <dbReference type="ARBA" id="ARBA00004370"/>
    </source>
</evidence>
<evidence type="ECO:0000256" key="7">
    <source>
        <dbReference type="ARBA" id="ARBA00023136"/>
    </source>
</evidence>
<evidence type="ECO:0000259" key="9">
    <source>
        <dbReference type="Pfam" id="PF24883"/>
    </source>
</evidence>
<dbReference type="GeneID" id="19987927"/>
<dbReference type="InterPro" id="IPR029058">
    <property type="entry name" value="AB_hydrolase_fold"/>
</dbReference>
<sequence>MASTEHPRSKVVDEPASLGLSLIADPENPTADVVFVHGFNGNPERTWLHKGDANSPRDLLPQSLPHARVLTYGYDASLGHRLGPSHSQKTVYDFAKDFLLELEAVRRCQPKRPLVSIAHSLGGIVVKEMLRQSYGYLDHQPELRALSESTSGIIFFGTPHGGADPRSLLKTIAENVAWAIGVTFNKQVVETLLPSSERLRQLRDEFGPMARARGWIVHCFQEDHGITALNGRKVVEDVSSCLGDASLELTQHIADDHMGMCRFSLLHDAEYQKVVAAIDRVLADHRSPSVPTRTALNNAERQAYINSLRFDQIDARHASDKSAHSKTCKWILKKSEYLDWLAPERQVEHNGFLWIKGKPGSGKSTMLKYISSHANKTMPGTPIISFFFNARGYALEKSTIGMYRSLLWQLFEHVPELQSGLNVLPRPSLSATGEFDGEWRLETLIGTFQNASVRLAKGG</sequence>
<keyword evidence="5" id="KW-0256">Endoplasmic reticulum</keyword>
<dbReference type="InterPro" id="IPR000073">
    <property type="entry name" value="AB_hydrolase_1"/>
</dbReference>
<dbReference type="HOGENOM" id="CLU_595804_0_0_1"/>
<accession>V9CY78</accession>
<gene>
    <name evidence="10" type="ORF">G647_09434</name>
</gene>
<evidence type="ECO:0000256" key="4">
    <source>
        <dbReference type="ARBA" id="ARBA00022737"/>
    </source>
</evidence>
<keyword evidence="4" id="KW-0677">Repeat</keyword>
<proteinExistence type="predicted"/>
<dbReference type="InterPro" id="IPR052374">
    <property type="entry name" value="SERAC1"/>
</dbReference>
<dbReference type="InterPro" id="IPR027417">
    <property type="entry name" value="P-loop_NTPase"/>
</dbReference>
<evidence type="ECO:0000256" key="1">
    <source>
        <dbReference type="ARBA" id="ARBA00004173"/>
    </source>
</evidence>
<dbReference type="RefSeq" id="XP_008731959.1">
    <property type="nucleotide sequence ID" value="XM_008733737.1"/>
</dbReference>
<dbReference type="OrthoDB" id="194358at2759"/>
<dbReference type="InterPro" id="IPR056884">
    <property type="entry name" value="NPHP3-like_N"/>
</dbReference>
<comment type="subcellular location">
    <subcellularLocation>
        <location evidence="2">Endoplasmic reticulum</location>
    </subcellularLocation>
    <subcellularLocation>
        <location evidence="3">Membrane</location>
    </subcellularLocation>
    <subcellularLocation>
        <location evidence="1">Mitochondrion</location>
    </subcellularLocation>
</comment>
<keyword evidence="6" id="KW-0496">Mitochondrion</keyword>
<dbReference type="GO" id="GO:0016020">
    <property type="term" value="C:membrane"/>
    <property type="evidence" value="ECO:0007669"/>
    <property type="project" value="UniProtKB-SubCell"/>
</dbReference>
<organism evidence="10 11">
    <name type="scientific">Cladophialophora carrionii CBS 160.54</name>
    <dbReference type="NCBI Taxonomy" id="1279043"/>
    <lineage>
        <taxon>Eukaryota</taxon>
        <taxon>Fungi</taxon>
        <taxon>Dikarya</taxon>
        <taxon>Ascomycota</taxon>
        <taxon>Pezizomycotina</taxon>
        <taxon>Eurotiomycetes</taxon>
        <taxon>Chaetothyriomycetidae</taxon>
        <taxon>Chaetothyriales</taxon>
        <taxon>Herpotrichiellaceae</taxon>
        <taxon>Cladophialophora</taxon>
    </lineage>
</organism>
<dbReference type="Pfam" id="PF12697">
    <property type="entry name" value="Abhydrolase_6"/>
    <property type="match status" value="1"/>
</dbReference>
<dbReference type="Gene3D" id="3.40.50.300">
    <property type="entry name" value="P-loop containing nucleotide triphosphate hydrolases"/>
    <property type="match status" value="1"/>
</dbReference>
<feature type="domain" description="AB hydrolase-1" evidence="8">
    <location>
        <begin position="33"/>
        <end position="141"/>
    </location>
</feature>
<dbReference type="PANTHER" id="PTHR48182:SF2">
    <property type="entry name" value="PROTEIN SERAC1"/>
    <property type="match status" value="1"/>
</dbReference>
<dbReference type="SUPFAM" id="SSF53474">
    <property type="entry name" value="alpha/beta-Hydrolases"/>
    <property type="match status" value="1"/>
</dbReference>
<dbReference type="Gene3D" id="3.40.50.1820">
    <property type="entry name" value="alpha/beta hydrolase"/>
    <property type="match status" value="1"/>
</dbReference>
<dbReference type="GO" id="GO:0005739">
    <property type="term" value="C:mitochondrion"/>
    <property type="evidence" value="ECO:0007669"/>
    <property type="project" value="UniProtKB-SubCell"/>
</dbReference>
<reference evidence="10 11" key="1">
    <citation type="submission" date="2013-03" db="EMBL/GenBank/DDBJ databases">
        <title>The Genome Sequence of Cladophialophora carrionii CBS 160.54.</title>
        <authorList>
            <consortium name="The Broad Institute Genomics Platform"/>
            <person name="Cuomo C."/>
            <person name="de Hoog S."/>
            <person name="Gorbushina A."/>
            <person name="Walker B."/>
            <person name="Young S.K."/>
            <person name="Zeng Q."/>
            <person name="Gargeya S."/>
            <person name="Fitzgerald M."/>
            <person name="Haas B."/>
            <person name="Abouelleil A."/>
            <person name="Allen A.W."/>
            <person name="Alvarado L."/>
            <person name="Arachchi H.M."/>
            <person name="Berlin A.M."/>
            <person name="Chapman S.B."/>
            <person name="Gainer-Dewar J."/>
            <person name="Goldberg J."/>
            <person name="Griggs A."/>
            <person name="Gujja S."/>
            <person name="Hansen M."/>
            <person name="Howarth C."/>
            <person name="Imamovic A."/>
            <person name="Ireland A."/>
            <person name="Larimer J."/>
            <person name="McCowan C."/>
            <person name="Murphy C."/>
            <person name="Pearson M."/>
            <person name="Poon T.W."/>
            <person name="Priest M."/>
            <person name="Roberts A."/>
            <person name="Saif S."/>
            <person name="Shea T."/>
            <person name="Sisk P."/>
            <person name="Sykes S."/>
            <person name="Wortman J."/>
            <person name="Nusbaum C."/>
            <person name="Birren B."/>
        </authorList>
    </citation>
    <scope>NUCLEOTIDE SEQUENCE [LARGE SCALE GENOMIC DNA]</scope>
    <source>
        <strain evidence="10 11">CBS 160.54</strain>
    </source>
</reference>
<dbReference type="Pfam" id="PF24883">
    <property type="entry name" value="NPHP3_N"/>
    <property type="match status" value="1"/>
</dbReference>
<dbReference type="Proteomes" id="UP000030678">
    <property type="component" value="Unassembled WGS sequence"/>
</dbReference>
<name>V9CY78_9EURO</name>
<dbReference type="PANTHER" id="PTHR48182">
    <property type="entry name" value="PROTEIN SERAC1"/>
    <property type="match status" value="1"/>
</dbReference>
<keyword evidence="7" id="KW-0472">Membrane</keyword>
<feature type="domain" description="Nephrocystin 3-like N-terminal" evidence="9">
    <location>
        <begin position="327"/>
        <end position="422"/>
    </location>
</feature>
<evidence type="ECO:0000313" key="10">
    <source>
        <dbReference type="EMBL" id="ETI19600.1"/>
    </source>
</evidence>
<dbReference type="VEuPathDB" id="FungiDB:G647_09434"/>
<evidence type="ECO:0000256" key="5">
    <source>
        <dbReference type="ARBA" id="ARBA00022824"/>
    </source>
</evidence>
<protein>
    <recommendedName>
        <fullName evidence="12">DUF676 domain-containing protein</fullName>
    </recommendedName>
</protein>
<dbReference type="AlphaFoldDB" id="V9CY78"/>
<dbReference type="EMBL" id="KB822710">
    <property type="protein sequence ID" value="ETI19600.1"/>
    <property type="molecule type" value="Genomic_DNA"/>
</dbReference>
<evidence type="ECO:0008006" key="12">
    <source>
        <dbReference type="Google" id="ProtNLM"/>
    </source>
</evidence>
<dbReference type="GO" id="GO:0005783">
    <property type="term" value="C:endoplasmic reticulum"/>
    <property type="evidence" value="ECO:0007669"/>
    <property type="project" value="UniProtKB-SubCell"/>
</dbReference>